<protein>
    <submittedName>
        <fullName evidence="1">Uncharacterized protein</fullName>
    </submittedName>
</protein>
<accession>A0A0E9WE93</accession>
<reference evidence="1" key="1">
    <citation type="submission" date="2014-11" db="EMBL/GenBank/DDBJ databases">
        <authorList>
            <person name="Amaro Gonzalez C."/>
        </authorList>
    </citation>
    <scope>NUCLEOTIDE SEQUENCE</scope>
</reference>
<sequence>MTEQQDGRRKEKNVAVFSFAQSAFHVEEFVCLFETHKLVFGYVIQNNFGKREIRKFELCEVA</sequence>
<organism evidence="1">
    <name type="scientific">Anguilla anguilla</name>
    <name type="common">European freshwater eel</name>
    <name type="synonym">Muraena anguilla</name>
    <dbReference type="NCBI Taxonomy" id="7936"/>
    <lineage>
        <taxon>Eukaryota</taxon>
        <taxon>Metazoa</taxon>
        <taxon>Chordata</taxon>
        <taxon>Craniata</taxon>
        <taxon>Vertebrata</taxon>
        <taxon>Euteleostomi</taxon>
        <taxon>Actinopterygii</taxon>
        <taxon>Neopterygii</taxon>
        <taxon>Teleostei</taxon>
        <taxon>Anguilliformes</taxon>
        <taxon>Anguillidae</taxon>
        <taxon>Anguilla</taxon>
    </lineage>
</organism>
<evidence type="ECO:0000313" key="1">
    <source>
        <dbReference type="EMBL" id="JAH87870.1"/>
    </source>
</evidence>
<dbReference type="AlphaFoldDB" id="A0A0E9WE93"/>
<name>A0A0E9WE93_ANGAN</name>
<dbReference type="EMBL" id="GBXM01020707">
    <property type="protein sequence ID" value="JAH87870.1"/>
    <property type="molecule type" value="Transcribed_RNA"/>
</dbReference>
<reference evidence="1" key="2">
    <citation type="journal article" date="2015" name="Fish Shellfish Immunol.">
        <title>Early steps in the European eel (Anguilla anguilla)-Vibrio vulnificus interaction in the gills: Role of the RtxA13 toxin.</title>
        <authorList>
            <person name="Callol A."/>
            <person name="Pajuelo D."/>
            <person name="Ebbesson L."/>
            <person name="Teles M."/>
            <person name="MacKenzie S."/>
            <person name="Amaro C."/>
        </authorList>
    </citation>
    <scope>NUCLEOTIDE SEQUENCE</scope>
</reference>
<proteinExistence type="predicted"/>